<name>A0AAV6HZY7_9ERIC</name>
<reference evidence="1" key="1">
    <citation type="submission" date="2020-08" db="EMBL/GenBank/DDBJ databases">
        <title>Plant Genome Project.</title>
        <authorList>
            <person name="Zhang R.-G."/>
        </authorList>
    </citation>
    <scope>NUCLEOTIDE SEQUENCE</scope>
    <source>
        <strain evidence="1">WSP0</strain>
        <tissue evidence="1">Leaf</tissue>
    </source>
</reference>
<organism evidence="1 2">
    <name type="scientific">Rhododendron griersonianum</name>
    <dbReference type="NCBI Taxonomy" id="479676"/>
    <lineage>
        <taxon>Eukaryota</taxon>
        <taxon>Viridiplantae</taxon>
        <taxon>Streptophyta</taxon>
        <taxon>Embryophyta</taxon>
        <taxon>Tracheophyta</taxon>
        <taxon>Spermatophyta</taxon>
        <taxon>Magnoliopsida</taxon>
        <taxon>eudicotyledons</taxon>
        <taxon>Gunneridae</taxon>
        <taxon>Pentapetalae</taxon>
        <taxon>asterids</taxon>
        <taxon>Ericales</taxon>
        <taxon>Ericaceae</taxon>
        <taxon>Ericoideae</taxon>
        <taxon>Rhodoreae</taxon>
        <taxon>Rhododendron</taxon>
    </lineage>
</organism>
<comment type="caution">
    <text evidence="1">The sequence shown here is derived from an EMBL/GenBank/DDBJ whole genome shotgun (WGS) entry which is preliminary data.</text>
</comment>
<accession>A0AAV6HZY7</accession>
<sequence length="203" mass="23244">MDKKTPKAILDPLPDDVSFGYTQLFLGVEANRRKEQPSGLLLQTTQRSHEGSQPTLCTLRRRYRPLHLLRPRPLTRVLQGDRQEQPSGLLLQTTQRSHKGSQRTLCPLRLRSASSSSPARPPPRVRQRRQVTTIYSIQIPQIPTFFSARIPSPEEGDRFFLFSLWRSEKREVSVVGNFPTPIVSNIIPLELRSLGKKRTRTTV</sequence>
<protein>
    <submittedName>
        <fullName evidence="1">Uncharacterized protein</fullName>
    </submittedName>
</protein>
<dbReference type="Proteomes" id="UP000823749">
    <property type="component" value="Chromosome 12"/>
</dbReference>
<keyword evidence="2" id="KW-1185">Reference proteome</keyword>
<dbReference type="EMBL" id="JACTNZ010000012">
    <property type="protein sequence ID" value="KAG5521721.1"/>
    <property type="molecule type" value="Genomic_DNA"/>
</dbReference>
<dbReference type="AlphaFoldDB" id="A0AAV6HZY7"/>
<evidence type="ECO:0000313" key="1">
    <source>
        <dbReference type="EMBL" id="KAG5521721.1"/>
    </source>
</evidence>
<gene>
    <name evidence="1" type="ORF">RHGRI_034068</name>
</gene>
<proteinExistence type="predicted"/>
<evidence type="ECO:0000313" key="2">
    <source>
        <dbReference type="Proteomes" id="UP000823749"/>
    </source>
</evidence>